<reference evidence="1" key="1">
    <citation type="submission" date="2019-03" db="EMBL/GenBank/DDBJ databases">
        <authorList>
            <person name="Ashton P.M."/>
            <person name="Dallman T."/>
            <person name="Nair S."/>
            <person name="De Pinna E."/>
            <person name="Peters T."/>
            <person name="Grant K."/>
        </authorList>
    </citation>
    <scope>NUCLEOTIDE SEQUENCE</scope>
    <source>
        <strain evidence="1">266927</strain>
    </source>
</reference>
<comment type="caution">
    <text evidence="1">The sequence shown here is derived from an EMBL/GenBank/DDBJ whole genome shotgun (WGS) entry which is preliminary data.</text>
</comment>
<dbReference type="AlphaFoldDB" id="A0A5H7IQ36"/>
<dbReference type="EMBL" id="AAIETE010000041">
    <property type="protein sequence ID" value="ECD4529571.1"/>
    <property type="molecule type" value="Genomic_DNA"/>
</dbReference>
<proteinExistence type="predicted"/>
<evidence type="ECO:0000313" key="1">
    <source>
        <dbReference type="EMBL" id="ECD4529571.1"/>
    </source>
</evidence>
<organism evidence="1">
    <name type="scientific">Salmonella enterica subsp. enterica serovar Mapo</name>
    <dbReference type="NCBI Taxonomy" id="2564752"/>
    <lineage>
        <taxon>Bacteria</taxon>
        <taxon>Pseudomonadati</taxon>
        <taxon>Pseudomonadota</taxon>
        <taxon>Gammaproteobacteria</taxon>
        <taxon>Enterobacterales</taxon>
        <taxon>Enterobacteriaceae</taxon>
        <taxon>Salmonella</taxon>
    </lineage>
</organism>
<name>A0A5H7IQ36_SALET</name>
<evidence type="ECO:0008006" key="2">
    <source>
        <dbReference type="Google" id="ProtNLM"/>
    </source>
</evidence>
<gene>
    <name evidence="1" type="ORF">E0940_22580</name>
</gene>
<protein>
    <recommendedName>
        <fullName evidence="2">Group-specific protein</fullName>
    </recommendedName>
</protein>
<accession>A0A5H7IQ36</accession>
<sequence length="172" mass="20803">MNINKDENIIAIIKNRGEFYWFASFKEMWILDRIKWVNDFIINGISGVDINDHQERYNISVIDKNNSNEFINHLKNDGYLLNRNDIANEFYERLTSKIIWWDIYDLFPDLFIDFDSSKLYSEYVENMHYEKYIPDGWSAELTDFCEKPILPLNEMFWIKNGIDYRKEIISRG</sequence>